<keyword evidence="3" id="KW-1185">Reference proteome</keyword>
<dbReference type="Proteomes" id="UP001176941">
    <property type="component" value="Chromosome 6"/>
</dbReference>
<feature type="region of interest" description="Disordered" evidence="1">
    <location>
        <begin position="132"/>
        <end position="161"/>
    </location>
</feature>
<accession>A0ABN8ZTN9</accession>
<evidence type="ECO:0000313" key="2">
    <source>
        <dbReference type="EMBL" id="CAI9177270.1"/>
    </source>
</evidence>
<evidence type="ECO:0000256" key="1">
    <source>
        <dbReference type="SAM" id="MobiDB-lite"/>
    </source>
</evidence>
<proteinExistence type="predicted"/>
<dbReference type="EMBL" id="OX459942">
    <property type="protein sequence ID" value="CAI9177270.1"/>
    <property type="molecule type" value="Genomic_DNA"/>
</dbReference>
<reference evidence="2" key="1">
    <citation type="submission" date="2023-04" db="EMBL/GenBank/DDBJ databases">
        <authorList>
            <consortium name="ELIXIR-Norway"/>
        </authorList>
    </citation>
    <scope>NUCLEOTIDE SEQUENCE [LARGE SCALE GENOMIC DNA]</scope>
</reference>
<organism evidence="2 3">
    <name type="scientific">Rangifer tarandus platyrhynchus</name>
    <name type="common">Svalbard reindeer</name>
    <dbReference type="NCBI Taxonomy" id="3082113"/>
    <lineage>
        <taxon>Eukaryota</taxon>
        <taxon>Metazoa</taxon>
        <taxon>Chordata</taxon>
        <taxon>Craniata</taxon>
        <taxon>Vertebrata</taxon>
        <taxon>Euteleostomi</taxon>
        <taxon>Mammalia</taxon>
        <taxon>Eutheria</taxon>
        <taxon>Laurasiatheria</taxon>
        <taxon>Artiodactyla</taxon>
        <taxon>Ruminantia</taxon>
        <taxon>Pecora</taxon>
        <taxon>Cervidae</taxon>
        <taxon>Odocoileinae</taxon>
        <taxon>Rangifer</taxon>
    </lineage>
</organism>
<sequence>MYPGACRPLIKCSGVKQVPGSRRLQRPSVPWRLWVLGQVRSSGDCEAFGIPAELPSETKYRRGRSGMVETELGPSEVLRLKDDAVRSKPTQLEAAEGCVVSSCVDMGMLCKKYWKLRFAVERKQAEWEDWASYPRSRPKPQRRNSSHPYQPEATGALPAAWLPPRPRKGFKRLSRAPQPHHVAQKDILIGHLDTAGWTGVRLPLPRHLPAPGINKQYNSNRGFGDAECGWQSQAGRELQEKLCLSAASLALRAADLENPGADPACSEQETAGRGPPPHPGGITDCLPGSAERRE</sequence>
<evidence type="ECO:0000313" key="3">
    <source>
        <dbReference type="Proteomes" id="UP001176941"/>
    </source>
</evidence>
<name>A0ABN8ZTN9_RANTA</name>
<feature type="region of interest" description="Disordered" evidence="1">
    <location>
        <begin position="257"/>
        <end position="294"/>
    </location>
</feature>
<gene>
    <name evidence="2" type="ORF">MRATA1EN1_LOCUS26232</name>
</gene>
<protein>
    <submittedName>
        <fullName evidence="2">Uncharacterized protein</fullName>
    </submittedName>
</protein>
<feature type="compositionally biased region" description="Basic residues" evidence="1">
    <location>
        <begin position="136"/>
        <end position="145"/>
    </location>
</feature>